<dbReference type="PANTHER" id="PTHR48475:SF2">
    <property type="entry name" value="RIBONUCLEASE H"/>
    <property type="match status" value="1"/>
</dbReference>
<feature type="domain" description="Integrase zinc-binding" evidence="1">
    <location>
        <begin position="107"/>
        <end position="142"/>
    </location>
</feature>
<gene>
    <name evidence="2" type="ORF">Sangu_3092800</name>
</gene>
<organism evidence="2">
    <name type="scientific">Sesamum angustifolium</name>
    <dbReference type="NCBI Taxonomy" id="2727405"/>
    <lineage>
        <taxon>Eukaryota</taxon>
        <taxon>Viridiplantae</taxon>
        <taxon>Streptophyta</taxon>
        <taxon>Embryophyta</taxon>
        <taxon>Tracheophyta</taxon>
        <taxon>Spermatophyta</taxon>
        <taxon>Magnoliopsida</taxon>
        <taxon>eudicotyledons</taxon>
        <taxon>Gunneridae</taxon>
        <taxon>Pentapetalae</taxon>
        <taxon>asterids</taxon>
        <taxon>lamiids</taxon>
        <taxon>Lamiales</taxon>
        <taxon>Pedaliaceae</taxon>
        <taxon>Sesamum</taxon>
    </lineage>
</organism>
<dbReference type="Gene3D" id="1.10.340.70">
    <property type="match status" value="1"/>
</dbReference>
<accession>A0AAW2K840</accession>
<reference evidence="2" key="1">
    <citation type="submission" date="2020-06" db="EMBL/GenBank/DDBJ databases">
        <authorList>
            <person name="Li T."/>
            <person name="Hu X."/>
            <person name="Zhang T."/>
            <person name="Song X."/>
            <person name="Zhang H."/>
            <person name="Dai N."/>
            <person name="Sheng W."/>
            <person name="Hou X."/>
            <person name="Wei L."/>
        </authorList>
    </citation>
    <scope>NUCLEOTIDE SEQUENCE</scope>
    <source>
        <strain evidence="2">G01</strain>
        <tissue evidence="2">Leaf</tissue>
    </source>
</reference>
<dbReference type="PANTHER" id="PTHR48475">
    <property type="entry name" value="RIBONUCLEASE H"/>
    <property type="match status" value="1"/>
</dbReference>
<evidence type="ECO:0000259" key="1">
    <source>
        <dbReference type="Pfam" id="PF17921"/>
    </source>
</evidence>
<reference evidence="2" key="2">
    <citation type="journal article" date="2024" name="Plant">
        <title>Genomic evolution and insights into agronomic trait innovations of Sesamum species.</title>
        <authorList>
            <person name="Miao H."/>
            <person name="Wang L."/>
            <person name="Qu L."/>
            <person name="Liu H."/>
            <person name="Sun Y."/>
            <person name="Le M."/>
            <person name="Wang Q."/>
            <person name="Wei S."/>
            <person name="Zheng Y."/>
            <person name="Lin W."/>
            <person name="Duan Y."/>
            <person name="Cao H."/>
            <person name="Xiong S."/>
            <person name="Wang X."/>
            <person name="Wei L."/>
            <person name="Li C."/>
            <person name="Ma Q."/>
            <person name="Ju M."/>
            <person name="Zhao R."/>
            <person name="Li G."/>
            <person name="Mu C."/>
            <person name="Tian Q."/>
            <person name="Mei H."/>
            <person name="Zhang T."/>
            <person name="Gao T."/>
            <person name="Zhang H."/>
        </authorList>
    </citation>
    <scope>NUCLEOTIDE SEQUENCE</scope>
    <source>
        <strain evidence="2">G01</strain>
    </source>
</reference>
<protein>
    <recommendedName>
        <fullName evidence="1">Integrase zinc-binding domain-containing protein</fullName>
    </recommendedName>
</protein>
<dbReference type="InterPro" id="IPR041588">
    <property type="entry name" value="Integrase_H2C2"/>
</dbReference>
<dbReference type="AlphaFoldDB" id="A0AAW2K840"/>
<dbReference type="EMBL" id="JACGWK010000246">
    <property type="protein sequence ID" value="KAL0302574.1"/>
    <property type="molecule type" value="Genomic_DNA"/>
</dbReference>
<evidence type="ECO:0000313" key="2">
    <source>
        <dbReference type="EMBL" id="KAL0302574.1"/>
    </source>
</evidence>
<name>A0AAW2K840_9LAMI</name>
<sequence length="155" mass="18015">MISGIKERKVAMIIKETSTIEEESINIVQIKELWRSPLIQFLKERTLSNDPGAAKRLTFKENRFTMVGEELYERTLEALLLKCLTKMQARYVLTEIYKRSCENHSSGRTLAQKVLKQGYFWPTMVEDEKEFSKKCESCQKFATTSHVLATPMEPD</sequence>
<comment type="caution">
    <text evidence="2">The sequence shown here is derived from an EMBL/GenBank/DDBJ whole genome shotgun (WGS) entry which is preliminary data.</text>
</comment>
<dbReference type="Pfam" id="PF17921">
    <property type="entry name" value="Integrase_H2C2"/>
    <property type="match status" value="1"/>
</dbReference>
<proteinExistence type="predicted"/>